<organism evidence="1 2">
    <name type="scientific">Plakobranchus ocellatus</name>
    <dbReference type="NCBI Taxonomy" id="259542"/>
    <lineage>
        <taxon>Eukaryota</taxon>
        <taxon>Metazoa</taxon>
        <taxon>Spiralia</taxon>
        <taxon>Lophotrochozoa</taxon>
        <taxon>Mollusca</taxon>
        <taxon>Gastropoda</taxon>
        <taxon>Heterobranchia</taxon>
        <taxon>Euthyneura</taxon>
        <taxon>Panpulmonata</taxon>
        <taxon>Sacoglossa</taxon>
        <taxon>Placobranchoidea</taxon>
        <taxon>Plakobranchidae</taxon>
        <taxon>Plakobranchus</taxon>
    </lineage>
</organism>
<evidence type="ECO:0000313" key="1">
    <source>
        <dbReference type="EMBL" id="GFN77947.1"/>
    </source>
</evidence>
<sequence>MTTLHDSRTGLKWQQLLVTSVSGPGPEIAQPATYLFQQSRPGSVPSAMKINTRFNQVDCDFQAIARQKSNIVIKTDHYRKVNYDFWPG</sequence>
<gene>
    <name evidence="1" type="ORF">PoB_000445300</name>
</gene>
<dbReference type="Proteomes" id="UP000735302">
    <property type="component" value="Unassembled WGS sequence"/>
</dbReference>
<reference evidence="1 2" key="1">
    <citation type="journal article" date="2021" name="Elife">
        <title>Chloroplast acquisition without the gene transfer in kleptoplastic sea slugs, Plakobranchus ocellatus.</title>
        <authorList>
            <person name="Maeda T."/>
            <person name="Takahashi S."/>
            <person name="Yoshida T."/>
            <person name="Shimamura S."/>
            <person name="Takaki Y."/>
            <person name="Nagai Y."/>
            <person name="Toyoda A."/>
            <person name="Suzuki Y."/>
            <person name="Arimoto A."/>
            <person name="Ishii H."/>
            <person name="Satoh N."/>
            <person name="Nishiyama T."/>
            <person name="Hasebe M."/>
            <person name="Maruyama T."/>
            <person name="Minagawa J."/>
            <person name="Obokata J."/>
            <person name="Shigenobu S."/>
        </authorList>
    </citation>
    <scope>NUCLEOTIDE SEQUENCE [LARGE SCALE GENOMIC DNA]</scope>
</reference>
<comment type="caution">
    <text evidence="1">The sequence shown here is derived from an EMBL/GenBank/DDBJ whole genome shotgun (WGS) entry which is preliminary data.</text>
</comment>
<name>A0AAV3Y6X6_9GAST</name>
<accession>A0AAV3Y6X6</accession>
<dbReference type="AlphaFoldDB" id="A0AAV3Y6X6"/>
<dbReference type="EMBL" id="BLXT01000514">
    <property type="protein sequence ID" value="GFN77947.1"/>
    <property type="molecule type" value="Genomic_DNA"/>
</dbReference>
<keyword evidence="2" id="KW-1185">Reference proteome</keyword>
<evidence type="ECO:0000313" key="2">
    <source>
        <dbReference type="Proteomes" id="UP000735302"/>
    </source>
</evidence>
<protein>
    <recommendedName>
        <fullName evidence="3">Tyrosine-protein phosphatase domain-containing protein</fullName>
    </recommendedName>
</protein>
<evidence type="ECO:0008006" key="3">
    <source>
        <dbReference type="Google" id="ProtNLM"/>
    </source>
</evidence>
<proteinExistence type="predicted"/>